<dbReference type="Gene3D" id="2.60.120.760">
    <property type="match status" value="1"/>
</dbReference>
<name>A0ABN1K036_9BURK</name>
<protein>
    <submittedName>
        <fullName evidence="1">Uncharacterized protein</fullName>
    </submittedName>
</protein>
<accession>A0ABN1K036</accession>
<sequence length="380" mass="40056">MAFTPDLPFPKSAGDPLKSKDWNDLVVETKRLDTAKVERAGDAITGSLSVSGTLAVGKTVATSTAKLDVAGTLALNDNNLMLRAGNDTFHGLGWFGTGKLFASTNPDGPVLWGNAGGALGTQAGGTQKVALSWNSSGNVAIGVASTELKVDIGDRIRLRQGASGSAGLWLYQTTPAADRAFIGMAGDTTVGLYGTTAGWSLTTDTNTGTVGVRSLPQTYAACYVNATSIGYGLEVIGATSYAVYAGGRIFDTSIRSIVRATNSTNTTSTGYVDVPNMQTSVTVPANIYRWFQIHVFINGVQTQGPANVAGYFRLLVDGSVYDVTRHEFNNNGWELRGVTLATMVYLGAGNHTISVQWATTAGTLYCCWYGDSRQIQIVEL</sequence>
<comment type="caution">
    <text evidence="1">The sequence shown here is derived from an EMBL/GenBank/DDBJ whole genome shotgun (WGS) entry which is preliminary data.</text>
</comment>
<evidence type="ECO:0000313" key="2">
    <source>
        <dbReference type="Proteomes" id="UP001500279"/>
    </source>
</evidence>
<dbReference type="Proteomes" id="UP001500279">
    <property type="component" value="Unassembled WGS sequence"/>
</dbReference>
<proteinExistence type="predicted"/>
<dbReference type="EMBL" id="BAAAEW010000013">
    <property type="protein sequence ID" value="GAA0750908.1"/>
    <property type="molecule type" value="Genomic_DNA"/>
</dbReference>
<dbReference type="RefSeq" id="WP_141287788.1">
    <property type="nucleotide sequence ID" value="NZ_BAAAEW010000013.1"/>
</dbReference>
<organism evidence="1 2">
    <name type="scientific">Ideonella azotifigens</name>
    <dbReference type="NCBI Taxonomy" id="513160"/>
    <lineage>
        <taxon>Bacteria</taxon>
        <taxon>Pseudomonadati</taxon>
        <taxon>Pseudomonadota</taxon>
        <taxon>Betaproteobacteria</taxon>
        <taxon>Burkholderiales</taxon>
        <taxon>Sphaerotilaceae</taxon>
        <taxon>Ideonella</taxon>
    </lineage>
</organism>
<reference evidence="1 2" key="1">
    <citation type="journal article" date="2019" name="Int. J. Syst. Evol. Microbiol.">
        <title>The Global Catalogue of Microorganisms (GCM) 10K type strain sequencing project: providing services to taxonomists for standard genome sequencing and annotation.</title>
        <authorList>
            <consortium name="The Broad Institute Genomics Platform"/>
            <consortium name="The Broad Institute Genome Sequencing Center for Infectious Disease"/>
            <person name="Wu L."/>
            <person name="Ma J."/>
        </authorList>
    </citation>
    <scope>NUCLEOTIDE SEQUENCE [LARGE SCALE GENOMIC DNA]</scope>
    <source>
        <strain evidence="1 2">JCM 15503</strain>
    </source>
</reference>
<keyword evidence="2" id="KW-1185">Reference proteome</keyword>
<evidence type="ECO:0000313" key="1">
    <source>
        <dbReference type="EMBL" id="GAA0750908.1"/>
    </source>
</evidence>
<gene>
    <name evidence="1" type="ORF">GCM10009107_23160</name>
</gene>